<comment type="caution">
    <text evidence="2">The sequence shown here is derived from an EMBL/GenBank/DDBJ whole genome shotgun (WGS) entry which is preliminary data.</text>
</comment>
<evidence type="ECO:0000313" key="2">
    <source>
        <dbReference type="EMBL" id="CAE7945740.1"/>
    </source>
</evidence>
<feature type="non-terminal residue" evidence="2">
    <location>
        <position position="1"/>
    </location>
</feature>
<gene>
    <name evidence="2" type="ORF">SNEC2469_LOCUS35652</name>
</gene>
<dbReference type="OrthoDB" id="431192at2759"/>
<feature type="region of interest" description="Disordered" evidence="1">
    <location>
        <begin position="218"/>
        <end position="242"/>
    </location>
</feature>
<protein>
    <submittedName>
        <fullName evidence="2">Uncharacterized protein</fullName>
    </submittedName>
</protein>
<evidence type="ECO:0000256" key="1">
    <source>
        <dbReference type="SAM" id="MobiDB-lite"/>
    </source>
</evidence>
<dbReference type="Proteomes" id="UP000601435">
    <property type="component" value="Unassembled WGS sequence"/>
</dbReference>
<accession>A0A813CTD9</accession>
<name>A0A813CTD9_9DINO</name>
<sequence length="242" mass="26904">MLAARKAYADHHGLLLDDVTPDQVTKDAAGAVYWATKNLNLSARSPTAQAMGRSFKHHPNLKEMYQTLLDSEKVRFRAAWAATRSWDFVNYERSTTSSYRKRKEEVGTFKTQLQIEMILGGDVPEEYCWSYNSWLKADTYLWVESLVSTTSQTEWVNKVTVQAQDNVDSSWANRLEYCKAVRVFAAESKVAIKDVTKDMLEGHELGIKGLAGLYESTPSARPQPGGDGTCTAATPQIGGAAP</sequence>
<evidence type="ECO:0000313" key="3">
    <source>
        <dbReference type="Proteomes" id="UP000601435"/>
    </source>
</evidence>
<organism evidence="2 3">
    <name type="scientific">Symbiodinium necroappetens</name>
    <dbReference type="NCBI Taxonomy" id="1628268"/>
    <lineage>
        <taxon>Eukaryota</taxon>
        <taxon>Sar</taxon>
        <taxon>Alveolata</taxon>
        <taxon>Dinophyceae</taxon>
        <taxon>Suessiales</taxon>
        <taxon>Symbiodiniaceae</taxon>
        <taxon>Symbiodinium</taxon>
    </lineage>
</organism>
<dbReference type="AlphaFoldDB" id="A0A813CTD9"/>
<proteinExistence type="predicted"/>
<reference evidence="2" key="1">
    <citation type="submission" date="2021-02" db="EMBL/GenBank/DDBJ databases">
        <authorList>
            <person name="Dougan E. K."/>
            <person name="Rhodes N."/>
            <person name="Thang M."/>
            <person name="Chan C."/>
        </authorList>
    </citation>
    <scope>NUCLEOTIDE SEQUENCE</scope>
</reference>
<dbReference type="EMBL" id="CAJNJA010104369">
    <property type="protein sequence ID" value="CAE7945740.1"/>
    <property type="molecule type" value="Genomic_DNA"/>
</dbReference>
<keyword evidence="3" id="KW-1185">Reference proteome</keyword>